<keyword evidence="2 3" id="KW-0802">TPR repeat</keyword>
<dbReference type="SMART" id="SM00028">
    <property type="entry name" value="TPR"/>
    <property type="match status" value="1"/>
</dbReference>
<dbReference type="AlphaFoldDB" id="F8MDF2"/>
<dbReference type="GeneID" id="20830000"/>
<evidence type="ECO:0000259" key="5">
    <source>
        <dbReference type="Pfam" id="PF22890"/>
    </source>
</evidence>
<keyword evidence="4" id="KW-0472">Membrane</keyword>
<accession>F8MDF2</accession>
<evidence type="ECO:0000313" key="6">
    <source>
        <dbReference type="EMBL" id="EGO61443.1"/>
    </source>
</evidence>
<dbReference type="PROSITE" id="PS50293">
    <property type="entry name" value="TPR_REGION"/>
    <property type="match status" value="1"/>
</dbReference>
<dbReference type="Proteomes" id="UP000008065">
    <property type="component" value="Unassembled WGS sequence"/>
</dbReference>
<comment type="subcellular location">
    <subcellularLocation>
        <location evidence="4">Endoplasmic reticulum membrane</location>
        <topology evidence="4">Peripheral membrane protein</topology>
        <orientation evidence="4">Cytoplasmic side</orientation>
    </subcellularLocation>
</comment>
<comment type="subunit">
    <text evidence="4">Component of the ER membrane protein complex (EMC).</text>
</comment>
<dbReference type="FunFam" id="1.25.40.10:FF:001208">
    <property type="entry name" value="Tetratricopeptide repeat domain-containing protein"/>
    <property type="match status" value="1"/>
</dbReference>
<dbReference type="EMBL" id="GL891302">
    <property type="protein sequence ID" value="EGO61443.1"/>
    <property type="molecule type" value="Genomic_DNA"/>
</dbReference>
<dbReference type="Gene3D" id="1.25.40.10">
    <property type="entry name" value="Tetratricopeptide repeat domain"/>
    <property type="match status" value="1"/>
</dbReference>
<dbReference type="SUPFAM" id="SSF48452">
    <property type="entry name" value="TPR-like"/>
    <property type="match status" value="1"/>
</dbReference>
<dbReference type="RefSeq" id="XP_009848497.1">
    <property type="nucleotide sequence ID" value="XM_009850195.1"/>
</dbReference>
<dbReference type="InterPro" id="IPR019734">
    <property type="entry name" value="TPR_rpt"/>
</dbReference>
<evidence type="ECO:0000313" key="7">
    <source>
        <dbReference type="Proteomes" id="UP000008065"/>
    </source>
</evidence>
<keyword evidence="4" id="KW-0256">Endoplasmic reticulum</keyword>
<gene>
    <name evidence="6" type="ORF">NEUTE1DRAFT_77461</name>
</gene>
<evidence type="ECO:0000256" key="3">
    <source>
        <dbReference type="PROSITE-ProRule" id="PRU00339"/>
    </source>
</evidence>
<reference evidence="7" key="1">
    <citation type="journal article" date="2011" name="Genetics">
        <title>Massive changes in genome architecture accompany the transition to self-fertility in the filamentous fungus Neurospora tetrasperma.</title>
        <authorList>
            <person name="Ellison C.E."/>
            <person name="Stajich J.E."/>
            <person name="Jacobson D.J."/>
            <person name="Natvig D.O."/>
            <person name="Lapidus A."/>
            <person name="Foster B."/>
            <person name="Aerts A."/>
            <person name="Riley R."/>
            <person name="Lindquist E.A."/>
            <person name="Grigoriev I.V."/>
            <person name="Taylor J.W."/>
        </authorList>
    </citation>
    <scope>NUCLEOTIDE SEQUENCE [LARGE SCALE GENOMIC DNA]</scope>
    <source>
        <strain evidence="7">FGSC 2508 / P0657</strain>
    </source>
</reference>
<dbReference type="PANTHER" id="PTHR12760">
    <property type="entry name" value="TETRATRICOPEPTIDE REPEAT PROTEIN"/>
    <property type="match status" value="1"/>
</dbReference>
<dbReference type="InterPro" id="IPR011990">
    <property type="entry name" value="TPR-like_helical_dom_sf"/>
</dbReference>
<dbReference type="InterPro" id="IPR039856">
    <property type="entry name" value="EMC2-like"/>
</dbReference>
<dbReference type="HOGENOM" id="CLU_052388_0_0_1"/>
<protein>
    <recommendedName>
        <fullName evidence="4">ER membrane protein complex subunit 2</fullName>
    </recommendedName>
</protein>
<proteinExistence type="inferred from homology"/>
<dbReference type="VEuPathDB" id="FungiDB:NEUTE1DRAFT_77461"/>
<comment type="function">
    <text evidence="4">Part of the endoplasmic reticulum membrane protein complex (EMC) that enables the energy-independent insertion into endoplasmic reticulum membranes of newly synthesized membrane proteins.</text>
</comment>
<sequence length="312" mass="34464">MAPSLLFNPAKLPPSEALQLAQQAPVVLQGSSSPSETVDQWATYENLLLACLRTGDDEAAAKCMDQLEARFGPDNERVMALRGLLSEAQAENNGELEAVLKQYDAILEGNSTNLPITKRRIALLRSMGRVSDAATALVQLLDFSPTDAEAWSELSDLYFTQGMYSQAIYALEEALLLSPNAWNIHARLGEVQYMAATTSGSGGGSQQKYLAEALKRFARSIELCDDYLRGYYGLKLVTTRLLKEQAKQAKQTDDGEFTLPDPKTIERLDELATAKLSEIVRHSTLKDRGWRGYDEREVAAARELLSQNGIER</sequence>
<organism evidence="6 7">
    <name type="scientific">Neurospora tetrasperma (strain FGSC 2508 / ATCC MYA-4615 / P0657)</name>
    <dbReference type="NCBI Taxonomy" id="510951"/>
    <lineage>
        <taxon>Eukaryota</taxon>
        <taxon>Fungi</taxon>
        <taxon>Dikarya</taxon>
        <taxon>Ascomycota</taxon>
        <taxon>Pezizomycotina</taxon>
        <taxon>Sordariomycetes</taxon>
        <taxon>Sordariomycetidae</taxon>
        <taxon>Sordariales</taxon>
        <taxon>Sordariaceae</taxon>
        <taxon>Neurospora</taxon>
    </lineage>
</organism>
<dbReference type="InterPro" id="IPR055217">
    <property type="entry name" value="TPR_EMC2"/>
</dbReference>
<keyword evidence="1" id="KW-0677">Repeat</keyword>
<evidence type="ECO:0000256" key="2">
    <source>
        <dbReference type="ARBA" id="ARBA00022803"/>
    </source>
</evidence>
<evidence type="ECO:0000256" key="1">
    <source>
        <dbReference type="ARBA" id="ARBA00022737"/>
    </source>
</evidence>
<dbReference type="KEGG" id="nte:NEUTE1DRAFT77461"/>
<dbReference type="PROSITE" id="PS50005">
    <property type="entry name" value="TPR"/>
    <property type="match status" value="1"/>
</dbReference>
<evidence type="ECO:0000256" key="4">
    <source>
        <dbReference type="RuleBase" id="RU367091"/>
    </source>
</evidence>
<dbReference type="OrthoDB" id="124397at2759"/>
<dbReference type="GO" id="GO:0072546">
    <property type="term" value="C:EMC complex"/>
    <property type="evidence" value="ECO:0007669"/>
    <property type="project" value="UniProtKB-UniRule"/>
</dbReference>
<keyword evidence="7" id="KW-1185">Reference proteome</keyword>
<name>F8MDF2_NEUT8</name>
<dbReference type="Pfam" id="PF22890">
    <property type="entry name" value="TPR_EMC2"/>
    <property type="match status" value="1"/>
</dbReference>
<comment type="similarity">
    <text evidence="4">Belongs to the EMC2 family.</text>
</comment>
<feature type="repeat" description="TPR" evidence="3">
    <location>
        <begin position="148"/>
        <end position="181"/>
    </location>
</feature>
<feature type="domain" description="EMC2 TPR-like" evidence="5">
    <location>
        <begin position="87"/>
        <end position="197"/>
    </location>
</feature>